<comment type="similarity">
    <text evidence="2">Belongs to the UMP kinase family.</text>
</comment>
<evidence type="ECO:0000256" key="6">
    <source>
        <dbReference type="ARBA" id="ARBA00022777"/>
    </source>
</evidence>
<evidence type="ECO:0000256" key="7">
    <source>
        <dbReference type="ARBA" id="ARBA00022840"/>
    </source>
</evidence>
<reference evidence="12 13" key="1">
    <citation type="submission" date="2024-03" db="EMBL/GenBank/DDBJ databases">
        <title>Complete genome sequence of the green alga Chloropicon roscoffensis RCC1871.</title>
        <authorList>
            <person name="Lemieux C."/>
            <person name="Pombert J.-F."/>
            <person name="Otis C."/>
            <person name="Turmel M."/>
        </authorList>
    </citation>
    <scope>NUCLEOTIDE SEQUENCE [LARGE SCALE GENOMIC DNA]</scope>
    <source>
        <strain evidence="12 13">RCC1871</strain>
    </source>
</reference>
<dbReference type="PANTHER" id="PTHR42833:SF4">
    <property type="entry name" value="URIDYLATE KINASE PUMPKIN, CHLOROPLASTIC"/>
    <property type="match status" value="1"/>
</dbReference>
<dbReference type="PANTHER" id="PTHR42833">
    <property type="entry name" value="URIDYLATE KINASE"/>
    <property type="match status" value="1"/>
</dbReference>
<evidence type="ECO:0000259" key="11">
    <source>
        <dbReference type="Pfam" id="PF00696"/>
    </source>
</evidence>
<evidence type="ECO:0000256" key="2">
    <source>
        <dbReference type="ARBA" id="ARBA00007614"/>
    </source>
</evidence>
<evidence type="ECO:0000256" key="3">
    <source>
        <dbReference type="ARBA" id="ARBA00012899"/>
    </source>
</evidence>
<dbReference type="HAMAP" id="MF_01220_B">
    <property type="entry name" value="PyrH_B"/>
    <property type="match status" value="1"/>
</dbReference>
<dbReference type="GO" id="GO:0006225">
    <property type="term" value="P:UDP biosynthetic process"/>
    <property type="evidence" value="ECO:0007669"/>
    <property type="project" value="TreeGrafter"/>
</dbReference>
<keyword evidence="4" id="KW-0808">Transferase</keyword>
<evidence type="ECO:0000256" key="4">
    <source>
        <dbReference type="ARBA" id="ARBA00022679"/>
    </source>
</evidence>
<proteinExistence type="inferred from homology"/>
<evidence type="ECO:0000256" key="5">
    <source>
        <dbReference type="ARBA" id="ARBA00022741"/>
    </source>
</evidence>
<dbReference type="AlphaFoldDB" id="A0AAX4PB25"/>
<keyword evidence="5" id="KW-0547">Nucleotide-binding</keyword>
<evidence type="ECO:0000256" key="9">
    <source>
        <dbReference type="ARBA" id="ARBA00032092"/>
    </source>
</evidence>
<dbReference type="InterPro" id="IPR015963">
    <property type="entry name" value="Uridylate_kinase_bac"/>
</dbReference>
<dbReference type="GO" id="GO:0005737">
    <property type="term" value="C:cytoplasm"/>
    <property type="evidence" value="ECO:0007669"/>
    <property type="project" value="InterPro"/>
</dbReference>
<dbReference type="Pfam" id="PF00696">
    <property type="entry name" value="AA_kinase"/>
    <property type="match status" value="1"/>
</dbReference>
<feature type="region of interest" description="Disordered" evidence="10">
    <location>
        <begin position="51"/>
        <end position="77"/>
    </location>
</feature>
<evidence type="ECO:0000256" key="1">
    <source>
        <dbReference type="ARBA" id="ARBA00004791"/>
    </source>
</evidence>
<dbReference type="GO" id="GO:0005524">
    <property type="term" value="F:ATP binding"/>
    <property type="evidence" value="ECO:0007669"/>
    <property type="project" value="UniProtKB-KW"/>
</dbReference>
<sequence>MAATKVLARRAQGGSTPATANAGRSGTRAGGPLARRGPNLRALRGACGSRGAVAPQSAAEKSAGTLGEYSGSSTPSGKRRVLLKVSGEALAGDQGFGIDPAVVGSVAQEIATSLQDHDLEIAVVVGGGNFFRGSTFSEELHIDRASADYMGMLATVMNALSLQSALEHVGVPTRVQSAIEMKEVAEPYIRRRCMRHLEKGRVVIFGAGTGNPFFTTDTCAALRAAEIGATCLLKATKVDGVYSDDPVKNPEARLIPEMSFEEMESEDSIAVMDKTAVTLCRENNIPVVVFNIKTEGMLTQAVTGDRSVGTIIS</sequence>
<accession>A0AAX4PB25</accession>
<dbReference type="NCBIfam" id="TIGR02075">
    <property type="entry name" value="pyrH_bact"/>
    <property type="match status" value="1"/>
</dbReference>
<feature type="compositionally biased region" description="Polar residues" evidence="10">
    <location>
        <begin position="13"/>
        <end position="24"/>
    </location>
</feature>
<comment type="pathway">
    <text evidence="1">Pyrimidine metabolism; CTP biosynthesis via de novo pathway; UDP from UMP (UMPK route): step 1/1.</text>
</comment>
<keyword evidence="13" id="KW-1185">Reference proteome</keyword>
<dbReference type="EMBL" id="CP151507">
    <property type="protein sequence ID" value="WZN63413.1"/>
    <property type="molecule type" value="Genomic_DNA"/>
</dbReference>
<evidence type="ECO:0000256" key="10">
    <source>
        <dbReference type="SAM" id="MobiDB-lite"/>
    </source>
</evidence>
<dbReference type="GO" id="GO:0033862">
    <property type="term" value="F:UMP kinase activity"/>
    <property type="evidence" value="ECO:0007669"/>
    <property type="project" value="UniProtKB-EC"/>
</dbReference>
<keyword evidence="6 12" id="KW-0418">Kinase</keyword>
<feature type="region of interest" description="Disordered" evidence="10">
    <location>
        <begin position="1"/>
        <end position="39"/>
    </location>
</feature>
<evidence type="ECO:0000313" key="12">
    <source>
        <dbReference type="EMBL" id="WZN63413.1"/>
    </source>
</evidence>
<dbReference type="InterPro" id="IPR001048">
    <property type="entry name" value="Asp/Glu/Uridylate_kinase"/>
</dbReference>
<gene>
    <name evidence="12" type="ORF">HKI87_07g49610</name>
</gene>
<name>A0AAX4PB25_9CHLO</name>
<organism evidence="12 13">
    <name type="scientific">Chloropicon roscoffensis</name>
    <dbReference type="NCBI Taxonomy" id="1461544"/>
    <lineage>
        <taxon>Eukaryota</taxon>
        <taxon>Viridiplantae</taxon>
        <taxon>Chlorophyta</taxon>
        <taxon>Chloropicophyceae</taxon>
        <taxon>Chloropicales</taxon>
        <taxon>Chloropicaceae</taxon>
        <taxon>Chloropicon</taxon>
    </lineage>
</organism>
<dbReference type="FunFam" id="3.40.1160.10:FF:000001">
    <property type="entry name" value="Uridylate kinase"/>
    <property type="match status" value="1"/>
</dbReference>
<dbReference type="InterPro" id="IPR036393">
    <property type="entry name" value="AceGlu_kinase-like_sf"/>
</dbReference>
<evidence type="ECO:0000313" key="13">
    <source>
        <dbReference type="Proteomes" id="UP001472866"/>
    </source>
</evidence>
<dbReference type="Gene3D" id="3.40.1160.10">
    <property type="entry name" value="Acetylglutamate kinase-like"/>
    <property type="match status" value="1"/>
</dbReference>
<evidence type="ECO:0000256" key="8">
    <source>
        <dbReference type="ARBA" id="ARBA00022975"/>
    </source>
</evidence>
<protein>
    <recommendedName>
        <fullName evidence="3">UMP kinase</fullName>
        <ecNumber evidence="3">2.7.4.22</ecNumber>
    </recommendedName>
    <alternativeName>
        <fullName evidence="9">Uridine monophosphate kinase</fullName>
    </alternativeName>
</protein>
<keyword evidence="7" id="KW-0067">ATP-binding</keyword>
<dbReference type="EC" id="2.7.4.22" evidence="3"/>
<dbReference type="SUPFAM" id="SSF53633">
    <property type="entry name" value="Carbamate kinase-like"/>
    <property type="match status" value="1"/>
</dbReference>
<dbReference type="CDD" id="cd04254">
    <property type="entry name" value="AAK_UMPK-PyrH-Ec"/>
    <property type="match status" value="1"/>
</dbReference>
<keyword evidence="8" id="KW-0665">Pyrimidine biosynthesis</keyword>
<feature type="domain" description="Aspartate/glutamate/uridylate kinase" evidence="11">
    <location>
        <begin position="80"/>
        <end position="291"/>
    </location>
</feature>
<dbReference type="Proteomes" id="UP001472866">
    <property type="component" value="Chromosome 07"/>
</dbReference>